<organism evidence="2 3">
    <name type="scientific">Basidiobolus ranarum</name>
    <dbReference type="NCBI Taxonomy" id="34480"/>
    <lineage>
        <taxon>Eukaryota</taxon>
        <taxon>Fungi</taxon>
        <taxon>Fungi incertae sedis</taxon>
        <taxon>Zoopagomycota</taxon>
        <taxon>Entomophthoromycotina</taxon>
        <taxon>Basidiobolomycetes</taxon>
        <taxon>Basidiobolales</taxon>
        <taxon>Basidiobolaceae</taxon>
        <taxon>Basidiobolus</taxon>
    </lineage>
</organism>
<gene>
    <name evidence="2" type="ORF">K7432_017459</name>
</gene>
<comment type="caution">
    <text evidence="2">The sequence shown here is derived from an EMBL/GenBank/DDBJ whole genome shotgun (WGS) entry which is preliminary data.</text>
</comment>
<evidence type="ECO:0000313" key="2">
    <source>
        <dbReference type="EMBL" id="KAK9759498.1"/>
    </source>
</evidence>
<sequence>MESNKDVTLESSHVSRLLTYPNKISNIITESRASPSKIAYFQGLQKLRNCEHRRLREILLIHQTITKAHHVLITEGLHPELIQERRNSRFTRTFSPTSTPNSSNAPSLSSGTSYSIRRLIPSPLPPPPYQPCDEDDVPLGVLQLGYKRSG</sequence>
<feature type="compositionally biased region" description="Low complexity" evidence="1">
    <location>
        <begin position="90"/>
        <end position="121"/>
    </location>
</feature>
<evidence type="ECO:0000313" key="3">
    <source>
        <dbReference type="Proteomes" id="UP001479436"/>
    </source>
</evidence>
<name>A0ABR2WDC1_9FUNG</name>
<keyword evidence="3" id="KW-1185">Reference proteome</keyword>
<reference evidence="2 3" key="1">
    <citation type="submission" date="2023-04" db="EMBL/GenBank/DDBJ databases">
        <title>Genome of Basidiobolus ranarum AG-B5.</title>
        <authorList>
            <person name="Stajich J.E."/>
            <person name="Carter-House D."/>
            <person name="Gryganskyi A."/>
        </authorList>
    </citation>
    <scope>NUCLEOTIDE SEQUENCE [LARGE SCALE GENOMIC DNA]</scope>
    <source>
        <strain evidence="2 3">AG-B5</strain>
    </source>
</reference>
<accession>A0ABR2WDC1</accession>
<dbReference type="EMBL" id="JASJQH010003794">
    <property type="protein sequence ID" value="KAK9759498.1"/>
    <property type="molecule type" value="Genomic_DNA"/>
</dbReference>
<protein>
    <submittedName>
        <fullName evidence="2">Uncharacterized protein</fullName>
    </submittedName>
</protein>
<dbReference type="Proteomes" id="UP001479436">
    <property type="component" value="Unassembled WGS sequence"/>
</dbReference>
<feature type="region of interest" description="Disordered" evidence="1">
    <location>
        <begin position="87"/>
        <end position="135"/>
    </location>
</feature>
<proteinExistence type="predicted"/>
<evidence type="ECO:0000256" key="1">
    <source>
        <dbReference type="SAM" id="MobiDB-lite"/>
    </source>
</evidence>